<dbReference type="SUPFAM" id="SSF81338">
    <property type="entry name" value="Aquaporin-like"/>
    <property type="match status" value="1"/>
</dbReference>
<evidence type="ECO:0000313" key="10">
    <source>
        <dbReference type="Proteomes" id="UP001057738"/>
    </source>
</evidence>
<reference evidence="9" key="1">
    <citation type="submission" date="2022-08" db="EMBL/GenBank/DDBJ databases">
        <authorList>
            <person name="Tian L."/>
        </authorList>
    </citation>
    <scope>NUCLEOTIDE SEQUENCE</scope>
    <source>
        <strain evidence="9">CM253</strain>
    </source>
</reference>
<gene>
    <name evidence="9" type="ORF">NRK68_16735</name>
</gene>
<feature type="transmembrane region" description="Helical" evidence="8">
    <location>
        <begin position="158"/>
        <end position="180"/>
    </location>
</feature>
<feature type="transmembrane region" description="Helical" evidence="8">
    <location>
        <begin position="42"/>
        <end position="62"/>
    </location>
</feature>
<dbReference type="PANTHER" id="PTHR45724:SF13">
    <property type="entry name" value="AQUAPORIN NIP1-1-RELATED"/>
    <property type="match status" value="1"/>
</dbReference>
<feature type="transmembrane region" description="Helical" evidence="8">
    <location>
        <begin position="200"/>
        <end position="224"/>
    </location>
</feature>
<evidence type="ECO:0000256" key="8">
    <source>
        <dbReference type="SAM" id="Phobius"/>
    </source>
</evidence>
<dbReference type="EMBL" id="CP102514">
    <property type="protein sequence ID" value="UUY48693.1"/>
    <property type="molecule type" value="Genomic_DNA"/>
</dbReference>
<keyword evidence="4 8" id="KW-1133">Transmembrane helix</keyword>
<name>A0ABY5PYY8_9ACTN</name>
<feature type="compositionally biased region" description="Low complexity" evidence="7">
    <location>
        <begin position="230"/>
        <end position="264"/>
    </location>
</feature>
<keyword evidence="3 6" id="KW-0812">Transmembrane</keyword>
<evidence type="ECO:0000313" key="9">
    <source>
        <dbReference type="EMBL" id="UUY48693.1"/>
    </source>
</evidence>
<evidence type="ECO:0000256" key="4">
    <source>
        <dbReference type="ARBA" id="ARBA00022989"/>
    </source>
</evidence>
<evidence type="ECO:0000256" key="1">
    <source>
        <dbReference type="ARBA" id="ARBA00004141"/>
    </source>
</evidence>
<evidence type="ECO:0000256" key="6">
    <source>
        <dbReference type="RuleBase" id="RU000477"/>
    </source>
</evidence>
<dbReference type="RefSeq" id="WP_183066355.1">
    <property type="nucleotide sequence ID" value="NZ_CP102514.1"/>
</dbReference>
<feature type="compositionally biased region" description="Basic and acidic residues" evidence="7">
    <location>
        <begin position="265"/>
        <end position="275"/>
    </location>
</feature>
<protein>
    <submittedName>
        <fullName evidence="9">Aquaporin</fullName>
    </submittedName>
</protein>
<sequence>MTVHTSLPRRAAAELIGTAGLLVVVIGSGLKAAELSTDTGVALIANSFASAIGLGLIITLFGPLSGAHLNPVVTLTSWWTRRTGGEGVGGREVPVYVAAQTAGAIGGAFLAEAMFGRTPGAFATQALDGGHLLVGEVIATAGLVLVIQGLGHIGRARLIPAAVAAYIAAAIWFTSSGSFANPAGTIGRSFSDSFTGIAPGSLPGFVAAQLFGGIVGLALAAFLYGSGAKSGTSRAGRGTRGAEPGPGATAVPAALPAPGPADGASPDRDAYRTVG</sequence>
<evidence type="ECO:0000256" key="3">
    <source>
        <dbReference type="ARBA" id="ARBA00022692"/>
    </source>
</evidence>
<dbReference type="GeneID" id="95575129"/>
<organism evidence="9 10">
    <name type="scientific">Streptomyces yangpuensis</name>
    <dbReference type="NCBI Taxonomy" id="1648182"/>
    <lineage>
        <taxon>Bacteria</taxon>
        <taxon>Bacillati</taxon>
        <taxon>Actinomycetota</taxon>
        <taxon>Actinomycetes</taxon>
        <taxon>Kitasatosporales</taxon>
        <taxon>Streptomycetaceae</taxon>
        <taxon>Streptomyces</taxon>
    </lineage>
</organism>
<dbReference type="InterPro" id="IPR034294">
    <property type="entry name" value="Aquaporin_transptr"/>
</dbReference>
<dbReference type="Proteomes" id="UP001057738">
    <property type="component" value="Chromosome"/>
</dbReference>
<evidence type="ECO:0000256" key="2">
    <source>
        <dbReference type="ARBA" id="ARBA00022448"/>
    </source>
</evidence>
<dbReference type="PANTHER" id="PTHR45724">
    <property type="entry name" value="AQUAPORIN NIP2-1"/>
    <property type="match status" value="1"/>
</dbReference>
<dbReference type="Pfam" id="PF00230">
    <property type="entry name" value="MIP"/>
    <property type="match status" value="1"/>
</dbReference>
<dbReference type="InterPro" id="IPR000425">
    <property type="entry name" value="MIP"/>
</dbReference>
<feature type="region of interest" description="Disordered" evidence="7">
    <location>
        <begin position="229"/>
        <end position="275"/>
    </location>
</feature>
<comment type="similarity">
    <text evidence="6">Belongs to the MIP/aquaporin (TC 1.A.8) family.</text>
</comment>
<dbReference type="PRINTS" id="PR00783">
    <property type="entry name" value="MINTRINSICP"/>
</dbReference>
<accession>A0ABY5PYY8</accession>
<feature type="transmembrane region" description="Helical" evidence="8">
    <location>
        <begin position="132"/>
        <end position="151"/>
    </location>
</feature>
<evidence type="ECO:0000256" key="7">
    <source>
        <dbReference type="SAM" id="MobiDB-lite"/>
    </source>
</evidence>
<comment type="subcellular location">
    <subcellularLocation>
        <location evidence="1">Membrane</location>
        <topology evidence="1">Multi-pass membrane protein</topology>
    </subcellularLocation>
</comment>
<keyword evidence="10" id="KW-1185">Reference proteome</keyword>
<keyword evidence="2 6" id="KW-0813">Transport</keyword>
<keyword evidence="5 8" id="KW-0472">Membrane</keyword>
<feature type="transmembrane region" description="Helical" evidence="8">
    <location>
        <begin position="12"/>
        <end position="30"/>
    </location>
</feature>
<dbReference type="Gene3D" id="1.20.1080.10">
    <property type="entry name" value="Glycerol uptake facilitator protein"/>
    <property type="match status" value="1"/>
</dbReference>
<proteinExistence type="inferred from homology"/>
<dbReference type="InterPro" id="IPR023271">
    <property type="entry name" value="Aquaporin-like"/>
</dbReference>
<evidence type="ECO:0000256" key="5">
    <source>
        <dbReference type="ARBA" id="ARBA00023136"/>
    </source>
</evidence>